<dbReference type="Pfam" id="PF00439">
    <property type="entry name" value="Bromodomain"/>
    <property type="match status" value="1"/>
</dbReference>
<dbReference type="SUPFAM" id="SSF47370">
    <property type="entry name" value="Bromodomain"/>
    <property type="match status" value="1"/>
</dbReference>
<feature type="domain" description="Bromo" evidence="4">
    <location>
        <begin position="178"/>
        <end position="248"/>
    </location>
</feature>
<feature type="compositionally biased region" description="Polar residues" evidence="3">
    <location>
        <begin position="639"/>
        <end position="655"/>
    </location>
</feature>
<feature type="compositionally biased region" description="Low complexity" evidence="3">
    <location>
        <begin position="628"/>
        <end position="638"/>
    </location>
</feature>
<dbReference type="EMBL" id="CAUOFW020004114">
    <property type="protein sequence ID" value="CAK9163932.1"/>
    <property type="molecule type" value="Genomic_DNA"/>
</dbReference>
<dbReference type="InterPro" id="IPR001487">
    <property type="entry name" value="Bromodomain"/>
</dbReference>
<dbReference type="CDD" id="cd04369">
    <property type="entry name" value="Bromodomain"/>
    <property type="match status" value="1"/>
</dbReference>
<organism evidence="5 6">
    <name type="scientific">Ilex paraguariensis</name>
    <name type="common">yerba mate</name>
    <dbReference type="NCBI Taxonomy" id="185542"/>
    <lineage>
        <taxon>Eukaryota</taxon>
        <taxon>Viridiplantae</taxon>
        <taxon>Streptophyta</taxon>
        <taxon>Embryophyta</taxon>
        <taxon>Tracheophyta</taxon>
        <taxon>Spermatophyta</taxon>
        <taxon>Magnoliopsida</taxon>
        <taxon>eudicotyledons</taxon>
        <taxon>Gunneridae</taxon>
        <taxon>Pentapetalae</taxon>
        <taxon>asterids</taxon>
        <taxon>campanulids</taxon>
        <taxon>Aquifoliales</taxon>
        <taxon>Aquifoliaceae</taxon>
        <taxon>Ilex</taxon>
    </lineage>
</organism>
<feature type="region of interest" description="Disordered" evidence="3">
    <location>
        <begin position="77"/>
        <end position="160"/>
    </location>
</feature>
<keyword evidence="6" id="KW-1185">Reference proteome</keyword>
<evidence type="ECO:0000259" key="4">
    <source>
        <dbReference type="PROSITE" id="PS50014"/>
    </source>
</evidence>
<evidence type="ECO:0000256" key="1">
    <source>
        <dbReference type="ARBA" id="ARBA00023117"/>
    </source>
</evidence>
<evidence type="ECO:0000256" key="3">
    <source>
        <dbReference type="SAM" id="MobiDB-lite"/>
    </source>
</evidence>
<comment type="caution">
    <text evidence="5">The sequence shown here is derived from an EMBL/GenBank/DDBJ whole genome shotgun (WGS) entry which is preliminary data.</text>
</comment>
<dbReference type="AlphaFoldDB" id="A0ABC8T9W3"/>
<dbReference type="PANTHER" id="PTHR22881">
    <property type="entry name" value="BROMODOMAIN CONTAINING PROTEIN"/>
    <property type="match status" value="1"/>
</dbReference>
<dbReference type="PROSITE" id="PS00633">
    <property type="entry name" value="BROMODOMAIN_1"/>
    <property type="match status" value="1"/>
</dbReference>
<feature type="compositionally biased region" description="Polar residues" evidence="3">
    <location>
        <begin position="821"/>
        <end position="830"/>
    </location>
</feature>
<feature type="compositionally biased region" description="Polar residues" evidence="3">
    <location>
        <begin position="793"/>
        <end position="808"/>
    </location>
</feature>
<dbReference type="Proteomes" id="UP001642360">
    <property type="component" value="Unassembled WGS sequence"/>
</dbReference>
<feature type="compositionally biased region" description="Basic and acidic residues" evidence="3">
    <location>
        <begin position="273"/>
        <end position="282"/>
    </location>
</feature>
<accession>A0ABC8T9W3</accession>
<feature type="region of interest" description="Disordered" evidence="3">
    <location>
        <begin position="273"/>
        <end position="296"/>
    </location>
</feature>
<feature type="region of interest" description="Disordered" evidence="3">
    <location>
        <begin position="793"/>
        <end position="848"/>
    </location>
</feature>
<sequence>MERGRPSKADLVNRNAAVEQPVEAPAERDLRRSHRRRNVQYILDYDDYIDEDDYYEDEEEVRKKERKLKQLLKLQSKEGGTESVLVRTRRLDHAPTASASSDDDDNKPLKKRKIAGDDENNDGCVDDDDENEIDDYEVRGQKAEPTGADSVPGTLPDPSSGLPLPEKNALGLILNKIQKKDIYGVYAEPPDPEELADYHDVIDHPMDFATVRSKLGNGSYSTLEQFESDVFLICSNAMQYNSPDTIYYKQARSMQELAKRKFQKLKLDFERSEKELKSEQKTRSNSLAKKQIKKPISRTVQEPIHSDFSSGATLATAGDFLNNSNATQAGGCERPSSLDGLVEGNSSLIESNQEKAEDLVPGKVLLPRFGRKLFIHDENRRATYNLSNQPVVGSESIFSTFEGESKQLVPVGLHADHSYARSLARFAATLGPVAWKVASRVIEQALPAGFKFGRGWVGEYEPLPTPVLMLGICTLKGPVFLNSDCPADVRKNDKSSNTTFSSEEHPVKGPILDGKSQLFCPAGAKPTASVGVNNQQRNSQPRNSIEPEKKVIKQVELNYLPSANQSSSDYIAERQISSSSDLPISRSMEMVPRDRNFWHSVSFKQPNNSGVITGRVPHGKVVSNGLDSSRNVSSSSGSFPNQMSTAKSNFGSRQEQGLGDPVQIVRTLAEKAQNQHKSSSQSPVDAHPIVPPVPSLKRDDPSNAAAAAARAWMSIGAGGLKPTAEKNHKAVDSLYNPTRDLQPQVSQFQAELPVTGMHLKPEPLPVRMGNEAQFQNQPLFFPQLVPADLSRFQLQSPGRGPSPQTQPRQKQESIPPDLNIGFQSSGSPVKQSAGVLVDSQHPDLALQL</sequence>
<protein>
    <recommendedName>
        <fullName evidence="4">Bromo domain-containing protein</fullName>
    </recommendedName>
</protein>
<proteinExistence type="predicted"/>
<dbReference type="PANTHER" id="PTHR22881:SF42">
    <property type="entry name" value="DNA-BINDING BROMODOMAIN-CONTAINING PROTEIN"/>
    <property type="match status" value="1"/>
</dbReference>
<feature type="region of interest" description="Disordered" evidence="3">
    <location>
        <begin position="491"/>
        <end position="511"/>
    </location>
</feature>
<feature type="region of interest" description="Disordered" evidence="3">
    <location>
        <begin position="527"/>
        <end position="548"/>
    </location>
</feature>
<dbReference type="InterPro" id="IPR018359">
    <property type="entry name" value="Bromodomain_CS"/>
</dbReference>
<name>A0ABC8T9W3_9AQUA</name>
<reference evidence="5 6" key="1">
    <citation type="submission" date="2024-02" db="EMBL/GenBank/DDBJ databases">
        <authorList>
            <person name="Vignale AGUSTIN F."/>
            <person name="Sosa J E."/>
            <person name="Modenutti C."/>
        </authorList>
    </citation>
    <scope>NUCLEOTIDE SEQUENCE [LARGE SCALE GENOMIC DNA]</scope>
</reference>
<keyword evidence="1 2" id="KW-0103">Bromodomain</keyword>
<dbReference type="InterPro" id="IPR036427">
    <property type="entry name" value="Bromodomain-like_sf"/>
</dbReference>
<dbReference type="Gene3D" id="1.20.920.10">
    <property type="entry name" value="Bromodomain-like"/>
    <property type="match status" value="1"/>
</dbReference>
<gene>
    <name evidence="5" type="ORF">ILEXP_LOCUS33002</name>
</gene>
<dbReference type="PRINTS" id="PR00503">
    <property type="entry name" value="BROMODOMAIN"/>
</dbReference>
<dbReference type="PROSITE" id="PS50014">
    <property type="entry name" value="BROMODOMAIN_2"/>
    <property type="match status" value="1"/>
</dbReference>
<feature type="region of interest" description="Disordered" evidence="3">
    <location>
        <begin position="628"/>
        <end position="656"/>
    </location>
</feature>
<feature type="region of interest" description="Disordered" evidence="3">
    <location>
        <begin position="1"/>
        <end position="36"/>
    </location>
</feature>
<dbReference type="InterPro" id="IPR051831">
    <property type="entry name" value="Bromodomain_contain_prot"/>
</dbReference>
<feature type="compositionally biased region" description="Acidic residues" evidence="3">
    <location>
        <begin position="117"/>
        <end position="135"/>
    </location>
</feature>
<feature type="compositionally biased region" description="Low complexity" evidence="3">
    <location>
        <begin position="533"/>
        <end position="544"/>
    </location>
</feature>
<dbReference type="SMART" id="SM00297">
    <property type="entry name" value="BROMO"/>
    <property type="match status" value="1"/>
</dbReference>
<evidence type="ECO:0000256" key="2">
    <source>
        <dbReference type="PROSITE-ProRule" id="PRU00035"/>
    </source>
</evidence>
<evidence type="ECO:0000313" key="5">
    <source>
        <dbReference type="EMBL" id="CAK9163932.1"/>
    </source>
</evidence>
<evidence type="ECO:0000313" key="6">
    <source>
        <dbReference type="Proteomes" id="UP001642360"/>
    </source>
</evidence>